<feature type="transmembrane region" description="Helical" evidence="1">
    <location>
        <begin position="20"/>
        <end position="42"/>
    </location>
</feature>
<keyword evidence="4" id="KW-1185">Reference proteome</keyword>
<gene>
    <name evidence="3" type="ORF">SAMN02745134_01181</name>
</gene>
<name>A0A1W1XB13_9CLOT</name>
<evidence type="ECO:0000313" key="4">
    <source>
        <dbReference type="Proteomes" id="UP000192468"/>
    </source>
</evidence>
<dbReference type="SUPFAM" id="SSF101262">
    <property type="entry name" value="Methenyltetrahydrofolate cyclohydrolase-like"/>
    <property type="match status" value="1"/>
</dbReference>
<evidence type="ECO:0000256" key="1">
    <source>
        <dbReference type="SAM" id="Phobius"/>
    </source>
</evidence>
<accession>A0A1W1XB13</accession>
<sequence>MFQDMKINDFTDKLSSESPVPGGGGAAALGAALAASLTAMVFNLTVGKKAFEEYDEQTKKYVLKNLQEIKDSKNEFLTFIDKDAEAFSKIIDSFKLPKNTDEEKMIRSRKIQEGYKFAAEVPMELGKKSNSIYEIIDVAIKYGNKNVISDAGAAAIFNHSVIEIAVLNIAINLSGIKDEGLKGILKKLSQDMLNYSQEKKDSILKNVYKQIY</sequence>
<dbReference type="GO" id="GO:0003824">
    <property type="term" value="F:catalytic activity"/>
    <property type="evidence" value="ECO:0007669"/>
    <property type="project" value="InterPro"/>
</dbReference>
<proteinExistence type="predicted"/>
<dbReference type="STRING" id="1121291.SAMN02745134_01181"/>
<feature type="domain" description="Cyclodeaminase/cyclohydrolase" evidence="2">
    <location>
        <begin position="7"/>
        <end position="183"/>
    </location>
</feature>
<reference evidence="3 4" key="1">
    <citation type="submission" date="2017-04" db="EMBL/GenBank/DDBJ databases">
        <authorList>
            <person name="Afonso C.L."/>
            <person name="Miller P.J."/>
            <person name="Scott M.A."/>
            <person name="Spackman E."/>
            <person name="Goraichik I."/>
            <person name="Dimitrov K.M."/>
            <person name="Suarez D.L."/>
            <person name="Swayne D.E."/>
        </authorList>
    </citation>
    <scope>NUCLEOTIDE SEQUENCE [LARGE SCALE GENOMIC DNA]</scope>
    <source>
        <strain evidence="3 4">DSM 12555</strain>
    </source>
</reference>
<dbReference type="InterPro" id="IPR036178">
    <property type="entry name" value="Formintransfe-cycloase-like_sf"/>
</dbReference>
<keyword evidence="1" id="KW-1133">Transmembrane helix</keyword>
<organism evidence="3 4">
    <name type="scientific">Clostridium acidisoli DSM 12555</name>
    <dbReference type="NCBI Taxonomy" id="1121291"/>
    <lineage>
        <taxon>Bacteria</taxon>
        <taxon>Bacillati</taxon>
        <taxon>Bacillota</taxon>
        <taxon>Clostridia</taxon>
        <taxon>Eubacteriales</taxon>
        <taxon>Clostridiaceae</taxon>
        <taxon>Clostridium</taxon>
    </lineage>
</organism>
<keyword evidence="1" id="KW-0472">Membrane</keyword>
<dbReference type="Pfam" id="PF04961">
    <property type="entry name" value="FTCD_C"/>
    <property type="match status" value="1"/>
</dbReference>
<dbReference type="Proteomes" id="UP000192468">
    <property type="component" value="Unassembled WGS sequence"/>
</dbReference>
<evidence type="ECO:0000259" key="2">
    <source>
        <dbReference type="Pfam" id="PF04961"/>
    </source>
</evidence>
<dbReference type="AlphaFoldDB" id="A0A1W1XB13"/>
<keyword evidence="1" id="KW-0812">Transmembrane</keyword>
<dbReference type="Gene3D" id="1.20.120.680">
    <property type="entry name" value="Formiminotetrahydrofolate cyclodeaminase monomer, up-and-down helical bundle"/>
    <property type="match status" value="1"/>
</dbReference>
<dbReference type="OrthoDB" id="7959174at2"/>
<evidence type="ECO:0000313" key="3">
    <source>
        <dbReference type="EMBL" id="SMC21060.1"/>
    </source>
</evidence>
<dbReference type="EMBL" id="FWXH01000003">
    <property type="protein sequence ID" value="SMC21060.1"/>
    <property type="molecule type" value="Genomic_DNA"/>
</dbReference>
<protein>
    <submittedName>
        <fullName evidence="3">Formiminotetrahydrofolate cyclodeaminase</fullName>
    </submittedName>
</protein>
<dbReference type="InterPro" id="IPR007044">
    <property type="entry name" value="Cyclodeamin/CycHdrlase"/>
</dbReference>